<dbReference type="AlphaFoldDB" id="A0A1M6S661"/>
<dbReference type="RefSeq" id="WP_073290841.1">
    <property type="nucleotide sequence ID" value="NZ_FRAV01000003.1"/>
</dbReference>
<accession>A0A1M6S661</accession>
<name>A0A1M6S661_9FLAO</name>
<feature type="transmembrane region" description="Helical" evidence="1">
    <location>
        <begin position="7"/>
        <end position="26"/>
    </location>
</feature>
<evidence type="ECO:0000313" key="3">
    <source>
        <dbReference type="Proteomes" id="UP000184364"/>
    </source>
</evidence>
<dbReference type="STRING" id="1302687.SAMN05444267_1003172"/>
<sequence>MAKISRVQIIFVICFIILYLLQSFILEPIIKEKYLSDDLKYFKIYSWKYAVSIFIVIAAIIIFRIRKSFKTHQIPGIILVLVFLGISFYFGVHSLIDNSILYINSITEGPKIAKAYEVVNHKEDKTFWLNSNNGSIQDKKDVEKINKSRIRKNLKSIFEYQNNDTVKVEFNKGLININYLE</sequence>
<proteinExistence type="predicted"/>
<feature type="transmembrane region" description="Helical" evidence="1">
    <location>
        <begin position="77"/>
        <end position="96"/>
    </location>
</feature>
<dbReference type="OrthoDB" id="1270546at2"/>
<dbReference type="EMBL" id="FRAV01000003">
    <property type="protein sequence ID" value="SHK39997.1"/>
    <property type="molecule type" value="Genomic_DNA"/>
</dbReference>
<organism evidence="2 3">
    <name type="scientific">Chryseobacterium polytrichastri</name>
    <dbReference type="NCBI Taxonomy" id="1302687"/>
    <lineage>
        <taxon>Bacteria</taxon>
        <taxon>Pseudomonadati</taxon>
        <taxon>Bacteroidota</taxon>
        <taxon>Flavobacteriia</taxon>
        <taxon>Flavobacteriales</taxon>
        <taxon>Weeksellaceae</taxon>
        <taxon>Chryseobacterium group</taxon>
        <taxon>Chryseobacterium</taxon>
    </lineage>
</organism>
<protein>
    <submittedName>
        <fullName evidence="2">Uncharacterized protein</fullName>
    </submittedName>
</protein>
<evidence type="ECO:0000313" key="2">
    <source>
        <dbReference type="EMBL" id="SHK39997.1"/>
    </source>
</evidence>
<reference evidence="3" key="1">
    <citation type="submission" date="2016-11" db="EMBL/GenBank/DDBJ databases">
        <authorList>
            <person name="Varghese N."/>
            <person name="Submissions S."/>
        </authorList>
    </citation>
    <scope>NUCLEOTIDE SEQUENCE [LARGE SCALE GENOMIC DNA]</scope>
    <source>
        <strain evidence="3">DSM 26899</strain>
    </source>
</reference>
<dbReference type="Proteomes" id="UP000184364">
    <property type="component" value="Unassembled WGS sequence"/>
</dbReference>
<gene>
    <name evidence="2" type="ORF">SAMN05444267_1003172</name>
</gene>
<keyword evidence="1" id="KW-0812">Transmembrane</keyword>
<keyword evidence="1" id="KW-1133">Transmembrane helix</keyword>
<keyword evidence="1" id="KW-0472">Membrane</keyword>
<evidence type="ECO:0000256" key="1">
    <source>
        <dbReference type="SAM" id="Phobius"/>
    </source>
</evidence>
<keyword evidence="3" id="KW-1185">Reference proteome</keyword>
<feature type="transmembrane region" description="Helical" evidence="1">
    <location>
        <begin position="46"/>
        <end position="65"/>
    </location>
</feature>